<reference evidence="1 2" key="1">
    <citation type="submission" date="2019-12" db="EMBL/GenBank/DDBJ databases">
        <title>Genomic-based taxomic classification of the family Erythrobacteraceae.</title>
        <authorList>
            <person name="Xu L."/>
        </authorList>
    </citation>
    <scope>NUCLEOTIDE SEQUENCE [LARGE SCALE GENOMIC DNA]</scope>
    <source>
        <strain evidence="1 2">KCTC 52763</strain>
    </source>
</reference>
<evidence type="ECO:0000313" key="2">
    <source>
        <dbReference type="Proteomes" id="UP000442714"/>
    </source>
</evidence>
<name>A0A844ZNT5_9SPHN</name>
<dbReference type="Proteomes" id="UP000442714">
    <property type="component" value="Unassembled WGS sequence"/>
</dbReference>
<proteinExistence type="predicted"/>
<evidence type="ECO:0000313" key="1">
    <source>
        <dbReference type="EMBL" id="MXO90031.1"/>
    </source>
</evidence>
<accession>A0A844ZNT5</accession>
<gene>
    <name evidence="1" type="ORF">GRI41_04280</name>
</gene>
<keyword evidence="2" id="KW-1185">Reference proteome</keyword>
<dbReference type="RefSeq" id="WP_160603521.1">
    <property type="nucleotide sequence ID" value="NZ_WTYX01000001.1"/>
</dbReference>
<comment type="caution">
    <text evidence="1">The sequence shown here is derived from an EMBL/GenBank/DDBJ whole genome shotgun (WGS) entry which is preliminary data.</text>
</comment>
<dbReference type="AlphaFoldDB" id="A0A844ZNT5"/>
<dbReference type="EMBL" id="WTYX01000001">
    <property type="protein sequence ID" value="MXO90031.1"/>
    <property type="molecule type" value="Genomic_DNA"/>
</dbReference>
<sequence length="198" mass="21953">MKINPPLAVLSLVGIALAVLAVTNKPSSEQTRLSQERCHIAEVYLEHVLADEYLGNLDIPFYPSVERTSLNIPLGPPLGEDFGPIIKADPLYPLYLQAFELDDVNPFEECDNLRDFITDPSRSSKFTQVRPSTDAYDEEYAAVFLTISMPSTDIARGEAILFSGVTFAPLAGGGTEVYLRKDKEGGWHVKYEKPTWVS</sequence>
<organism evidence="1 2">
    <name type="scientific">Pontixanthobacter aquaemixtae</name>
    <dbReference type="NCBI Taxonomy" id="1958940"/>
    <lineage>
        <taxon>Bacteria</taxon>
        <taxon>Pseudomonadati</taxon>
        <taxon>Pseudomonadota</taxon>
        <taxon>Alphaproteobacteria</taxon>
        <taxon>Sphingomonadales</taxon>
        <taxon>Erythrobacteraceae</taxon>
        <taxon>Pontixanthobacter</taxon>
    </lineage>
</organism>
<protein>
    <submittedName>
        <fullName evidence="1">Uncharacterized protein</fullName>
    </submittedName>
</protein>